<keyword evidence="1" id="KW-0732">Signal</keyword>
<organism evidence="2 3">
    <name type="scientific">Aquatica leii</name>
    <dbReference type="NCBI Taxonomy" id="1421715"/>
    <lineage>
        <taxon>Eukaryota</taxon>
        <taxon>Metazoa</taxon>
        <taxon>Ecdysozoa</taxon>
        <taxon>Arthropoda</taxon>
        <taxon>Hexapoda</taxon>
        <taxon>Insecta</taxon>
        <taxon>Pterygota</taxon>
        <taxon>Neoptera</taxon>
        <taxon>Endopterygota</taxon>
        <taxon>Coleoptera</taxon>
        <taxon>Polyphaga</taxon>
        <taxon>Elateriformia</taxon>
        <taxon>Elateroidea</taxon>
        <taxon>Lampyridae</taxon>
        <taxon>Luciolinae</taxon>
        <taxon>Aquatica</taxon>
    </lineage>
</organism>
<feature type="signal peptide" evidence="1">
    <location>
        <begin position="1"/>
        <end position="20"/>
    </location>
</feature>
<evidence type="ECO:0000256" key="1">
    <source>
        <dbReference type="SAM" id="SignalP"/>
    </source>
</evidence>
<protein>
    <submittedName>
        <fullName evidence="2">Uncharacterized protein</fullName>
    </submittedName>
</protein>
<feature type="chain" id="PRO_5042969691" evidence="1">
    <location>
        <begin position="21"/>
        <end position="188"/>
    </location>
</feature>
<accession>A0AAN7P753</accession>
<dbReference type="InterPro" id="IPR010512">
    <property type="entry name" value="DUF1091"/>
</dbReference>
<dbReference type="Proteomes" id="UP001353858">
    <property type="component" value="Unassembled WGS sequence"/>
</dbReference>
<gene>
    <name evidence="2" type="ORF">RN001_010855</name>
</gene>
<evidence type="ECO:0000313" key="2">
    <source>
        <dbReference type="EMBL" id="KAK4878349.1"/>
    </source>
</evidence>
<proteinExistence type="predicted"/>
<evidence type="ECO:0000313" key="3">
    <source>
        <dbReference type="Proteomes" id="UP001353858"/>
    </source>
</evidence>
<sequence length="188" mass="22011">MLKILFQLYVSLIVLKHAVGDDDQNIFSKFYQSDYSVKDDRPSVVSYNKQFMKEMSIVVFKYNRTTTVANITIVPLVDLTQDNMLSLVQIYKRYGNEYKTFPIRLMFNQCQALSNNVLGSATFKCGKLACPMLKNIRQQACNWWPDHSRAPPLMPEGQYLARISSTYYKLDLVNIEYMFTVYRKIKKH</sequence>
<dbReference type="AlphaFoldDB" id="A0AAN7P753"/>
<comment type="caution">
    <text evidence="2">The sequence shown here is derived from an EMBL/GenBank/DDBJ whole genome shotgun (WGS) entry which is preliminary data.</text>
</comment>
<name>A0AAN7P753_9COLE</name>
<keyword evidence="3" id="KW-1185">Reference proteome</keyword>
<dbReference type="EMBL" id="JARPUR010000004">
    <property type="protein sequence ID" value="KAK4878349.1"/>
    <property type="molecule type" value="Genomic_DNA"/>
</dbReference>
<reference evidence="3" key="1">
    <citation type="submission" date="2023-01" db="EMBL/GenBank/DDBJ databases">
        <title>Key to firefly adult light organ development and bioluminescence: homeobox transcription factors regulate luciferase expression and transportation to peroxisome.</title>
        <authorList>
            <person name="Fu X."/>
        </authorList>
    </citation>
    <scope>NUCLEOTIDE SEQUENCE [LARGE SCALE GENOMIC DNA]</scope>
</reference>
<dbReference type="Pfam" id="PF06477">
    <property type="entry name" value="DUF1091"/>
    <property type="match status" value="1"/>
</dbReference>